<evidence type="ECO:0000256" key="8">
    <source>
        <dbReference type="SAM" id="Phobius"/>
    </source>
</evidence>
<evidence type="ECO:0000256" key="4">
    <source>
        <dbReference type="ARBA" id="ARBA00022679"/>
    </source>
</evidence>
<dbReference type="GO" id="GO:0008610">
    <property type="term" value="P:lipid biosynthetic process"/>
    <property type="evidence" value="ECO:0007669"/>
    <property type="project" value="UniProtKB-ARBA"/>
</dbReference>
<evidence type="ECO:0000259" key="9">
    <source>
        <dbReference type="Pfam" id="PF13231"/>
    </source>
</evidence>
<evidence type="ECO:0000256" key="6">
    <source>
        <dbReference type="ARBA" id="ARBA00022989"/>
    </source>
</evidence>
<keyword evidence="4" id="KW-0808">Transferase</keyword>
<feature type="non-terminal residue" evidence="10">
    <location>
        <position position="196"/>
    </location>
</feature>
<keyword evidence="6 8" id="KW-1133">Transmembrane helix</keyword>
<protein>
    <recommendedName>
        <fullName evidence="9">Glycosyltransferase RgtA/B/C/D-like domain-containing protein</fullName>
    </recommendedName>
</protein>
<dbReference type="EMBL" id="UINC01217827">
    <property type="protein sequence ID" value="SVE44601.1"/>
    <property type="molecule type" value="Genomic_DNA"/>
</dbReference>
<dbReference type="GO" id="GO:0016763">
    <property type="term" value="F:pentosyltransferase activity"/>
    <property type="evidence" value="ECO:0007669"/>
    <property type="project" value="TreeGrafter"/>
</dbReference>
<dbReference type="AlphaFoldDB" id="A0A383DJI7"/>
<feature type="non-terminal residue" evidence="10">
    <location>
        <position position="1"/>
    </location>
</feature>
<evidence type="ECO:0000256" key="7">
    <source>
        <dbReference type="ARBA" id="ARBA00023136"/>
    </source>
</evidence>
<feature type="transmembrane region" description="Helical" evidence="8">
    <location>
        <begin position="124"/>
        <end position="143"/>
    </location>
</feature>
<sequence>MKLDNNQLLIYLLSGLCAVTLLAFVIEAAQYLAFPGFPYEGPWQGLHVIAAARILEGLPLYPDPLVEASYYVYSPALPWIHAGFLLVLGKSILTMKLSALLFCLANIAGIFVIARQLGASRLSTLIGVAYYLSFFTLLQFWHLSVRPDNPGTALTLWGTACALLALKYGKNHHALMAGFLFALAALCKQPFALIGM</sequence>
<keyword evidence="7 8" id="KW-0472">Membrane</keyword>
<evidence type="ECO:0000256" key="1">
    <source>
        <dbReference type="ARBA" id="ARBA00004651"/>
    </source>
</evidence>
<gene>
    <name evidence="10" type="ORF">METZ01_LOCUS497455</name>
</gene>
<feature type="domain" description="Glycosyltransferase RgtA/B/C/D-like" evidence="9">
    <location>
        <begin position="74"/>
        <end position="195"/>
    </location>
</feature>
<feature type="transmembrane region" description="Helical" evidence="8">
    <location>
        <begin position="100"/>
        <end position="118"/>
    </location>
</feature>
<dbReference type="InterPro" id="IPR038731">
    <property type="entry name" value="RgtA/B/C-like"/>
</dbReference>
<proteinExistence type="predicted"/>
<keyword evidence="5 8" id="KW-0812">Transmembrane</keyword>
<organism evidence="10">
    <name type="scientific">marine metagenome</name>
    <dbReference type="NCBI Taxonomy" id="408172"/>
    <lineage>
        <taxon>unclassified sequences</taxon>
        <taxon>metagenomes</taxon>
        <taxon>ecological metagenomes</taxon>
    </lineage>
</organism>
<keyword evidence="3" id="KW-0328">Glycosyltransferase</keyword>
<dbReference type="GO" id="GO:0005886">
    <property type="term" value="C:plasma membrane"/>
    <property type="evidence" value="ECO:0007669"/>
    <property type="project" value="UniProtKB-SubCell"/>
</dbReference>
<reference evidence="10" key="1">
    <citation type="submission" date="2018-05" db="EMBL/GenBank/DDBJ databases">
        <authorList>
            <person name="Lanie J.A."/>
            <person name="Ng W.-L."/>
            <person name="Kazmierczak K.M."/>
            <person name="Andrzejewski T.M."/>
            <person name="Davidsen T.M."/>
            <person name="Wayne K.J."/>
            <person name="Tettelin H."/>
            <person name="Glass J.I."/>
            <person name="Rusch D."/>
            <person name="Podicherti R."/>
            <person name="Tsui H.-C.T."/>
            <person name="Winkler M.E."/>
        </authorList>
    </citation>
    <scope>NUCLEOTIDE SEQUENCE</scope>
</reference>
<accession>A0A383DJI7</accession>
<evidence type="ECO:0000256" key="5">
    <source>
        <dbReference type="ARBA" id="ARBA00022692"/>
    </source>
</evidence>
<dbReference type="PANTHER" id="PTHR33908">
    <property type="entry name" value="MANNOSYLTRANSFERASE YKCB-RELATED"/>
    <property type="match status" value="1"/>
</dbReference>
<keyword evidence="2" id="KW-1003">Cell membrane</keyword>
<comment type="subcellular location">
    <subcellularLocation>
        <location evidence="1">Cell membrane</location>
        <topology evidence="1">Multi-pass membrane protein</topology>
    </subcellularLocation>
</comment>
<feature type="transmembrane region" description="Helical" evidence="8">
    <location>
        <begin position="174"/>
        <end position="194"/>
    </location>
</feature>
<dbReference type="PANTHER" id="PTHR33908:SF11">
    <property type="entry name" value="MEMBRANE PROTEIN"/>
    <property type="match status" value="1"/>
</dbReference>
<dbReference type="InterPro" id="IPR050297">
    <property type="entry name" value="LipidA_mod_glycosyltrf_83"/>
</dbReference>
<evidence type="ECO:0000313" key="10">
    <source>
        <dbReference type="EMBL" id="SVE44601.1"/>
    </source>
</evidence>
<evidence type="ECO:0000256" key="3">
    <source>
        <dbReference type="ARBA" id="ARBA00022676"/>
    </source>
</evidence>
<dbReference type="Pfam" id="PF13231">
    <property type="entry name" value="PMT_2"/>
    <property type="match status" value="1"/>
</dbReference>
<name>A0A383DJI7_9ZZZZ</name>
<evidence type="ECO:0000256" key="2">
    <source>
        <dbReference type="ARBA" id="ARBA00022475"/>
    </source>
</evidence>